<dbReference type="InterPro" id="IPR051121">
    <property type="entry name" value="FAH"/>
</dbReference>
<dbReference type="Pfam" id="PF01557">
    <property type="entry name" value="FAA_hydrolase"/>
    <property type="match status" value="1"/>
</dbReference>
<dbReference type="SUPFAM" id="SSF56529">
    <property type="entry name" value="FAH"/>
    <property type="match status" value="1"/>
</dbReference>
<dbReference type="GO" id="GO:0046872">
    <property type="term" value="F:metal ion binding"/>
    <property type="evidence" value="ECO:0007669"/>
    <property type="project" value="UniProtKB-KW"/>
</dbReference>
<evidence type="ECO:0000313" key="5">
    <source>
        <dbReference type="Proteomes" id="UP000752012"/>
    </source>
</evidence>
<name>A0A969PX79_9BACI</name>
<keyword evidence="2" id="KW-0479">Metal-binding</keyword>
<dbReference type="PANTHER" id="PTHR42796:SF4">
    <property type="entry name" value="FUMARYLACETOACETATE HYDROLASE DOMAIN-CONTAINING PROTEIN 2A"/>
    <property type="match status" value="1"/>
</dbReference>
<dbReference type="GO" id="GO:0044281">
    <property type="term" value="P:small molecule metabolic process"/>
    <property type="evidence" value="ECO:0007669"/>
    <property type="project" value="UniProtKB-ARBA"/>
</dbReference>
<feature type="domain" description="Fumarylacetoacetase-like C-terminal" evidence="3">
    <location>
        <begin position="66"/>
        <end position="310"/>
    </location>
</feature>
<evidence type="ECO:0000256" key="2">
    <source>
        <dbReference type="ARBA" id="ARBA00022723"/>
    </source>
</evidence>
<protein>
    <submittedName>
        <fullName evidence="4">Fumarylacetoacetate hydrolase family protein</fullName>
    </submittedName>
</protein>
<keyword evidence="5" id="KW-1185">Reference proteome</keyword>
<dbReference type="AlphaFoldDB" id="A0A969PX79"/>
<keyword evidence="4" id="KW-0378">Hydrolase</keyword>
<gene>
    <name evidence="4" type="ORF">HCN83_16255</name>
</gene>
<comment type="caution">
    <text evidence="4">The sequence shown here is derived from an EMBL/GenBank/DDBJ whole genome shotgun (WGS) entry which is preliminary data.</text>
</comment>
<dbReference type="GO" id="GO:0016787">
    <property type="term" value="F:hydrolase activity"/>
    <property type="evidence" value="ECO:0007669"/>
    <property type="project" value="UniProtKB-KW"/>
</dbReference>
<dbReference type="Gene3D" id="3.90.850.10">
    <property type="entry name" value="Fumarylacetoacetase-like, C-terminal domain"/>
    <property type="match status" value="1"/>
</dbReference>
<accession>A0A969PX79</accession>
<dbReference type="RefSeq" id="WP_168009247.1">
    <property type="nucleotide sequence ID" value="NZ_JAATHJ010000039.1"/>
</dbReference>
<dbReference type="InterPro" id="IPR011234">
    <property type="entry name" value="Fumarylacetoacetase-like_C"/>
</dbReference>
<evidence type="ECO:0000256" key="1">
    <source>
        <dbReference type="ARBA" id="ARBA00010211"/>
    </source>
</evidence>
<proteinExistence type="inferred from homology"/>
<evidence type="ECO:0000259" key="3">
    <source>
        <dbReference type="Pfam" id="PF01557"/>
    </source>
</evidence>
<dbReference type="Proteomes" id="UP000752012">
    <property type="component" value="Unassembled WGS sequence"/>
</dbReference>
<dbReference type="PANTHER" id="PTHR42796">
    <property type="entry name" value="FUMARYLACETOACETATE HYDROLASE DOMAIN-CONTAINING PROTEIN 2A-RELATED"/>
    <property type="match status" value="1"/>
</dbReference>
<dbReference type="EMBL" id="JAATHJ010000039">
    <property type="protein sequence ID" value="NJP39124.1"/>
    <property type="molecule type" value="Genomic_DNA"/>
</dbReference>
<sequence>MGKRIVRYEHDGIHWGLLTEEGIFPAGQFETLAAFLEHGAKQAEPAGNPVNPEHVTLLSPVTTPAQIVCQGANYSSHREEGGLDARRPPFNLIFTKAASSIAAPDTDIESPAHVTLLDYEIELGLVFGKKLDKKLPEDFSALGDYIAGFVITNDISSRDIQFAENQWYKGKSFRTFCPTGPVLYLFDKDEAEKVHDLELTLKVNGETRQQANSFQLLYKPEETLVELSGMMDFWPGDLLMTGTPGGVALKLSPDEMNELLNPFEKMDKKMATLNKSQETNEHYLNDGDVITSEIKSSDGTIDLGKQTNRVTFLS</sequence>
<organism evidence="4 5">
    <name type="scientific">Alkalicoccus luteus</name>
    <dbReference type="NCBI Taxonomy" id="1237094"/>
    <lineage>
        <taxon>Bacteria</taxon>
        <taxon>Bacillati</taxon>
        <taxon>Bacillota</taxon>
        <taxon>Bacilli</taxon>
        <taxon>Bacillales</taxon>
        <taxon>Bacillaceae</taxon>
        <taxon>Alkalicoccus</taxon>
    </lineage>
</organism>
<comment type="similarity">
    <text evidence="1">Belongs to the FAH family.</text>
</comment>
<dbReference type="InterPro" id="IPR036663">
    <property type="entry name" value="Fumarylacetoacetase_C_sf"/>
</dbReference>
<evidence type="ECO:0000313" key="4">
    <source>
        <dbReference type="EMBL" id="NJP39124.1"/>
    </source>
</evidence>
<reference evidence="4 5" key="1">
    <citation type="submission" date="2020-03" db="EMBL/GenBank/DDBJ databases">
        <title>Assessment of the enzymatic potential of alkaline-tolerant lipase obtained from Bacillus luteus H11 (technogenic soil) for the bioremediation of saline soils contaminated with petroleum substances.</title>
        <authorList>
            <person name="Kalwasinska A."/>
        </authorList>
    </citation>
    <scope>NUCLEOTIDE SEQUENCE [LARGE SCALE GENOMIC DNA]</scope>
    <source>
        <strain evidence="4 5">H11</strain>
    </source>
</reference>